<gene>
    <name evidence="2" type="ORF">E2R66_10775</name>
</gene>
<keyword evidence="1" id="KW-0812">Transmembrane</keyword>
<feature type="transmembrane region" description="Helical" evidence="1">
    <location>
        <begin position="426"/>
        <end position="446"/>
    </location>
</feature>
<name>A0A4Y8SGU2_9SPHI</name>
<proteinExistence type="predicted"/>
<dbReference type="Proteomes" id="UP000297540">
    <property type="component" value="Unassembled WGS sequence"/>
</dbReference>
<feature type="transmembrane region" description="Helical" evidence="1">
    <location>
        <begin position="32"/>
        <end position="52"/>
    </location>
</feature>
<sequence>MGTSTGKIYFTSKMLTAPVPVVLIFVRKLWKGWIFVMVFAGLIVGFLIRQLLNTKKDNEIVRLTGLQLIDDIGEFLKTIKSFETEARLKQLSGEVILILNSNLNALVPQAPQALSNIQAKQEEFDKEKMDFKNDLIEIAEQLKKLYNILNNPNLLEVIDTYLNRAKQQVQIIKNLIDANNLDDANLTLEDFYDGLNSDINLYRSYFQTVKNYLTTDSNYPNVAPVTKDKTTKKVTDYFTDLQAIIFDRTAPQNAILAINDNQKKFEQLPDNIKDNLIMEFSSLKRFQPNTELTEAIDKWKELVSNIVENKKMLSDCDKYLSEAFKANPNIINDIVKQWNNATRGAELDAAGGASEENEFSKTVAADTENPLNIQVASFDQSNLKAKLARSRKNYYLFNFLQTFVLAILISLGAFKSLEASFIGHASEFIGIFLFAFSLDISIANVVQFKANIS</sequence>
<evidence type="ECO:0000313" key="2">
    <source>
        <dbReference type="EMBL" id="TFF37646.1"/>
    </source>
</evidence>
<keyword evidence="1" id="KW-0472">Membrane</keyword>
<reference evidence="2 3" key="1">
    <citation type="journal article" date="2017" name="Int. J. Syst. Evol. Microbiol.">
        <title>Mucilaginibacterpsychrotolerans sp. nov., isolated from peatlands.</title>
        <authorList>
            <person name="Deng Y."/>
            <person name="Shen L."/>
            <person name="Xu B."/>
            <person name="Liu Y."/>
            <person name="Gu Z."/>
            <person name="Liu H."/>
            <person name="Zhou Y."/>
        </authorList>
    </citation>
    <scope>NUCLEOTIDE SEQUENCE [LARGE SCALE GENOMIC DNA]</scope>
    <source>
        <strain evidence="2 3">NH7-4</strain>
    </source>
</reference>
<dbReference type="AlphaFoldDB" id="A0A4Y8SGU2"/>
<evidence type="ECO:0000256" key="1">
    <source>
        <dbReference type="SAM" id="Phobius"/>
    </source>
</evidence>
<keyword evidence="1" id="KW-1133">Transmembrane helix</keyword>
<feature type="transmembrane region" description="Helical" evidence="1">
    <location>
        <begin position="394"/>
        <end position="414"/>
    </location>
</feature>
<protein>
    <submittedName>
        <fullName evidence="2">Uncharacterized protein</fullName>
    </submittedName>
</protein>
<accession>A0A4Y8SGU2</accession>
<organism evidence="2 3">
    <name type="scientific">Mucilaginibacter psychrotolerans</name>
    <dbReference type="NCBI Taxonomy" id="1524096"/>
    <lineage>
        <taxon>Bacteria</taxon>
        <taxon>Pseudomonadati</taxon>
        <taxon>Bacteroidota</taxon>
        <taxon>Sphingobacteriia</taxon>
        <taxon>Sphingobacteriales</taxon>
        <taxon>Sphingobacteriaceae</taxon>
        <taxon>Mucilaginibacter</taxon>
    </lineage>
</organism>
<evidence type="ECO:0000313" key="3">
    <source>
        <dbReference type="Proteomes" id="UP000297540"/>
    </source>
</evidence>
<comment type="caution">
    <text evidence="2">The sequence shown here is derived from an EMBL/GenBank/DDBJ whole genome shotgun (WGS) entry which is preliminary data.</text>
</comment>
<keyword evidence="3" id="KW-1185">Reference proteome</keyword>
<dbReference type="EMBL" id="SOZE01000009">
    <property type="protein sequence ID" value="TFF37646.1"/>
    <property type="molecule type" value="Genomic_DNA"/>
</dbReference>